<evidence type="ECO:0000313" key="1">
    <source>
        <dbReference type="EMBL" id="EHQ92096.1"/>
    </source>
</evidence>
<keyword evidence="2" id="KW-1185">Reference proteome</keyword>
<dbReference type="RefSeq" id="WP_007787326.1">
    <property type="nucleotide sequence ID" value="NZ_CM001441.1"/>
</dbReference>
<protein>
    <submittedName>
        <fullName evidence="1">Uncharacterized protein</fullName>
    </submittedName>
</protein>
<dbReference type="STRING" id="768710.DesyoDRAFT_5164"/>
<dbReference type="Proteomes" id="UP000005104">
    <property type="component" value="Chromosome"/>
</dbReference>
<dbReference type="EMBL" id="CM001441">
    <property type="protein sequence ID" value="EHQ92096.1"/>
    <property type="molecule type" value="Genomic_DNA"/>
</dbReference>
<dbReference type="AlphaFoldDB" id="H5Y0B7"/>
<evidence type="ECO:0000313" key="2">
    <source>
        <dbReference type="Proteomes" id="UP000005104"/>
    </source>
</evidence>
<sequence length="58" mass="6684">MVEGKKVQTAKAYTKQQIIQSKQYTPKDALQALLDERQKYTCHQIKAILDDFLTKEVG</sequence>
<accession>H5Y0B7</accession>
<name>H5Y0B7_9FIRM</name>
<reference evidence="1 2" key="1">
    <citation type="submission" date="2011-11" db="EMBL/GenBank/DDBJ databases">
        <title>The Noncontiguous Finished genome of Desulfosporosinus youngiae DSM 17734.</title>
        <authorList>
            <consortium name="US DOE Joint Genome Institute (JGI-PGF)"/>
            <person name="Lucas S."/>
            <person name="Han J."/>
            <person name="Lapidus A."/>
            <person name="Cheng J.-F."/>
            <person name="Goodwin L."/>
            <person name="Pitluck S."/>
            <person name="Peters L."/>
            <person name="Ovchinnikova G."/>
            <person name="Lu M."/>
            <person name="Land M.L."/>
            <person name="Hauser L."/>
            <person name="Pester M."/>
            <person name="Spring S."/>
            <person name="Ollivier B."/>
            <person name="Rattei T."/>
            <person name="Klenk H.-P."/>
            <person name="Wagner M."/>
            <person name="Loy A."/>
            <person name="Woyke T.J."/>
        </authorList>
    </citation>
    <scope>NUCLEOTIDE SEQUENCE [LARGE SCALE GENOMIC DNA]</scope>
    <source>
        <strain evidence="1 2">DSM 17734</strain>
    </source>
</reference>
<organism evidence="1 2">
    <name type="scientific">Desulfosporosinus youngiae DSM 17734</name>
    <dbReference type="NCBI Taxonomy" id="768710"/>
    <lineage>
        <taxon>Bacteria</taxon>
        <taxon>Bacillati</taxon>
        <taxon>Bacillota</taxon>
        <taxon>Clostridia</taxon>
        <taxon>Eubacteriales</taxon>
        <taxon>Desulfitobacteriaceae</taxon>
        <taxon>Desulfosporosinus</taxon>
    </lineage>
</organism>
<dbReference type="HOGENOM" id="CLU_196664_3_0_9"/>
<gene>
    <name evidence="1" type="ORF">DesyoDRAFT_5164</name>
</gene>
<proteinExistence type="predicted"/>